<evidence type="ECO:0000256" key="7">
    <source>
        <dbReference type="ARBA" id="ARBA00048539"/>
    </source>
</evidence>
<dbReference type="RefSeq" id="WP_053096514.1">
    <property type="nucleotide sequence ID" value="NZ_CP011787.1"/>
</dbReference>
<dbReference type="SUPFAM" id="SSF52402">
    <property type="entry name" value="Adenine nucleotide alpha hydrolases-like"/>
    <property type="match status" value="1"/>
</dbReference>
<dbReference type="Gene3D" id="3.40.50.620">
    <property type="entry name" value="HUPs"/>
    <property type="match status" value="1"/>
</dbReference>
<dbReference type="SUPFAM" id="SSF82829">
    <property type="entry name" value="MesJ substrate recognition domain-like"/>
    <property type="match status" value="1"/>
</dbReference>
<protein>
    <recommendedName>
        <fullName evidence="8">tRNA(Ile)-lysidine synthase</fullName>
        <ecNumber evidence="8">6.3.4.19</ecNumber>
    </recommendedName>
    <alternativeName>
        <fullName evidence="8">tRNA(Ile)-2-lysyl-cytidine synthase</fullName>
    </alternativeName>
    <alternativeName>
        <fullName evidence="8">tRNA(Ile)-lysidine synthetase</fullName>
    </alternativeName>
</protein>
<dbReference type="EMBL" id="CP011787">
    <property type="protein sequence ID" value="AKZ65703.1"/>
    <property type="molecule type" value="Genomic_DNA"/>
</dbReference>
<accession>A0A0K2BKX8</accession>
<name>A0A0K2BKX8_9GAMM</name>
<dbReference type="InterPro" id="IPR012795">
    <property type="entry name" value="tRNA_Ile_lys_synt_N"/>
</dbReference>
<evidence type="ECO:0000256" key="1">
    <source>
        <dbReference type="ARBA" id="ARBA00004496"/>
    </source>
</evidence>
<evidence type="ECO:0000256" key="6">
    <source>
        <dbReference type="ARBA" id="ARBA00022840"/>
    </source>
</evidence>
<evidence type="ECO:0000259" key="9">
    <source>
        <dbReference type="SMART" id="SM00977"/>
    </source>
</evidence>
<gene>
    <name evidence="8 10" type="primary">tilS</name>
    <name evidence="10" type="ORF">AB162_082</name>
</gene>
<evidence type="ECO:0000256" key="4">
    <source>
        <dbReference type="ARBA" id="ARBA00022694"/>
    </source>
</evidence>
<dbReference type="PANTHER" id="PTHR43033">
    <property type="entry name" value="TRNA(ILE)-LYSIDINE SYNTHASE-RELATED"/>
    <property type="match status" value="1"/>
</dbReference>
<evidence type="ECO:0000256" key="5">
    <source>
        <dbReference type="ARBA" id="ARBA00022741"/>
    </source>
</evidence>
<dbReference type="InterPro" id="IPR012094">
    <property type="entry name" value="tRNA_Ile_lys_synt"/>
</dbReference>
<feature type="domain" description="Lysidine-tRNA(Ile) synthetase C-terminal" evidence="9">
    <location>
        <begin position="391"/>
        <end position="464"/>
    </location>
</feature>
<comment type="function">
    <text evidence="8">Ligates lysine onto the cytidine present at position 34 of the AUA codon-specific tRNA(Ile) that contains the anticodon CAU, in an ATP-dependent manner. Cytidine is converted to lysidine, thus changing the amino acid specificity of the tRNA from methionine to isoleucine.</text>
</comment>
<dbReference type="NCBIfam" id="TIGR02433">
    <property type="entry name" value="lysidine_TilS_C"/>
    <property type="match status" value="1"/>
</dbReference>
<dbReference type="KEGG" id="bcig:AB162_082"/>
<dbReference type="HAMAP" id="MF_01161">
    <property type="entry name" value="tRNA_Ile_lys_synt"/>
    <property type="match status" value="1"/>
</dbReference>
<organism evidence="10 11">
    <name type="scientific">Candidatus Palibaumannia cicadellinicola</name>
    <dbReference type="NCBI Taxonomy" id="186490"/>
    <lineage>
        <taxon>Bacteria</taxon>
        <taxon>Pseudomonadati</taxon>
        <taxon>Pseudomonadota</taxon>
        <taxon>Gammaproteobacteria</taxon>
        <taxon>Candidatus Palibaumannia</taxon>
    </lineage>
</organism>
<dbReference type="InterPro" id="IPR015262">
    <property type="entry name" value="tRNA_Ile_lys_synt_subst-bd"/>
</dbReference>
<dbReference type="InterPro" id="IPR012796">
    <property type="entry name" value="Lysidine-tRNA-synth_C"/>
</dbReference>
<comment type="catalytic activity">
    <reaction evidence="7 8">
        <text>cytidine(34) in tRNA(Ile2) + L-lysine + ATP = lysidine(34) in tRNA(Ile2) + AMP + diphosphate + H(+)</text>
        <dbReference type="Rhea" id="RHEA:43744"/>
        <dbReference type="Rhea" id="RHEA-COMP:10625"/>
        <dbReference type="Rhea" id="RHEA-COMP:10670"/>
        <dbReference type="ChEBI" id="CHEBI:15378"/>
        <dbReference type="ChEBI" id="CHEBI:30616"/>
        <dbReference type="ChEBI" id="CHEBI:32551"/>
        <dbReference type="ChEBI" id="CHEBI:33019"/>
        <dbReference type="ChEBI" id="CHEBI:82748"/>
        <dbReference type="ChEBI" id="CHEBI:83665"/>
        <dbReference type="ChEBI" id="CHEBI:456215"/>
        <dbReference type="EC" id="6.3.4.19"/>
    </reaction>
</comment>
<keyword evidence="6 8" id="KW-0067">ATP-binding</keyword>
<dbReference type="SUPFAM" id="SSF56037">
    <property type="entry name" value="PheT/TilS domain"/>
    <property type="match status" value="1"/>
</dbReference>
<evidence type="ECO:0000256" key="2">
    <source>
        <dbReference type="ARBA" id="ARBA00022490"/>
    </source>
</evidence>
<dbReference type="GO" id="GO:0005524">
    <property type="term" value="F:ATP binding"/>
    <property type="evidence" value="ECO:0007669"/>
    <property type="project" value="UniProtKB-UniRule"/>
</dbReference>
<dbReference type="Pfam" id="PF01171">
    <property type="entry name" value="ATP_bind_3"/>
    <property type="match status" value="1"/>
</dbReference>
<comment type="domain">
    <text evidence="8">The N-terminal region contains the highly conserved SGGXDS motif, predicted to be a P-loop motif involved in ATP binding.</text>
</comment>
<dbReference type="GO" id="GO:0006400">
    <property type="term" value="P:tRNA modification"/>
    <property type="evidence" value="ECO:0007669"/>
    <property type="project" value="UniProtKB-UniRule"/>
</dbReference>
<dbReference type="InterPro" id="IPR014729">
    <property type="entry name" value="Rossmann-like_a/b/a_fold"/>
</dbReference>
<evidence type="ECO:0000256" key="8">
    <source>
        <dbReference type="HAMAP-Rule" id="MF_01161"/>
    </source>
</evidence>
<dbReference type="NCBIfam" id="TIGR02432">
    <property type="entry name" value="lysidine_TilS_N"/>
    <property type="match status" value="1"/>
</dbReference>
<comment type="subcellular location">
    <subcellularLocation>
        <location evidence="1 8">Cytoplasm</location>
    </subcellularLocation>
</comment>
<dbReference type="Pfam" id="PF09179">
    <property type="entry name" value="TilS"/>
    <property type="match status" value="1"/>
</dbReference>
<keyword evidence="5 8" id="KW-0547">Nucleotide-binding</keyword>
<dbReference type="GO" id="GO:0005737">
    <property type="term" value="C:cytoplasm"/>
    <property type="evidence" value="ECO:0007669"/>
    <property type="project" value="UniProtKB-SubCell"/>
</dbReference>
<dbReference type="AlphaFoldDB" id="A0A0K2BKX8"/>
<feature type="binding site" evidence="8">
    <location>
        <begin position="33"/>
        <end position="38"/>
    </location>
    <ligand>
        <name>ATP</name>
        <dbReference type="ChEBI" id="CHEBI:30616"/>
    </ligand>
</feature>
<dbReference type="CDD" id="cd01992">
    <property type="entry name" value="TilS_N"/>
    <property type="match status" value="1"/>
</dbReference>
<dbReference type="EC" id="6.3.4.19" evidence="8"/>
<dbReference type="SMART" id="SM00977">
    <property type="entry name" value="TilS_C"/>
    <property type="match status" value="1"/>
</dbReference>
<dbReference type="PATRIC" id="fig|186490.8.peg.84"/>
<keyword evidence="3 8" id="KW-0436">Ligase</keyword>
<dbReference type="GO" id="GO:0032267">
    <property type="term" value="F:tRNA(Ile)-lysidine synthase activity"/>
    <property type="evidence" value="ECO:0007669"/>
    <property type="project" value="UniProtKB-EC"/>
</dbReference>
<sequence>MKRKVDIDHIRNMLQKHVTESIIGCDKVLLAFSGGLDSTVLLNILQSLRDANNFPLSLRAIHINHGLSSYSDFWVQHCEQQCKQRAIPFTLVKVNINNIPDGIEAAARNARYIELYKALLPGEVLLTAQHQDDQAETLLLALKRGSGPSGLSAMSADTSFGCSRLLRPLLNFSKLQLAEYANNLGLSWIEDDSNNNDRFDRNFLRRRILIPLQQRWPQFSKSVTRSAQLCAEQENLINELLKETLSKIILPNGALTLTPLLSMSNIRRSALLRRWLASQGARMPSRKQLNSIWQDVALSRCTAAPKFLIGDKQLRRFRDNLYLISVKILAKLESEVLLWPMSKKKLILPQDIGLLVKTLSNTTNFSLLPKNSIIVNKSVSFIRAPQPNEHISVRFGKLDGSINIIGKSYSQKLKTIWQQLAVPPWQRGRQPMIFYNQKLITVPGMFVTIDGKITTDCAALHVLWLKKYSINK</sequence>
<evidence type="ECO:0000256" key="3">
    <source>
        <dbReference type="ARBA" id="ARBA00022598"/>
    </source>
</evidence>
<keyword evidence="11" id="KW-1185">Reference proteome</keyword>
<dbReference type="Gene3D" id="1.20.59.20">
    <property type="match status" value="1"/>
</dbReference>
<reference evidence="10 11" key="1">
    <citation type="submission" date="2015-06" db="EMBL/GenBank/DDBJ databases">
        <title>Lineage-specific patterns of genome deterioration in obligate symbionts.</title>
        <authorList>
            <person name="Bennett G.M."/>
            <person name="McCutcheon J.P."/>
            <person name="McDonald B.R."/>
            <person name="Moran N.A."/>
        </authorList>
    </citation>
    <scope>NUCLEOTIDE SEQUENCE [LARGE SCALE GENOMIC DNA]</scope>
    <source>
        <strain evidence="10 11">B-GSS</strain>
    </source>
</reference>
<dbReference type="Proteomes" id="UP000056466">
    <property type="component" value="Chromosome"/>
</dbReference>
<dbReference type="InterPro" id="IPR011063">
    <property type="entry name" value="TilS/TtcA_N"/>
</dbReference>
<evidence type="ECO:0000313" key="11">
    <source>
        <dbReference type="Proteomes" id="UP000056466"/>
    </source>
</evidence>
<comment type="similarity">
    <text evidence="8">Belongs to the tRNA(Ile)-lysidine synthase family.</text>
</comment>
<evidence type="ECO:0000313" key="10">
    <source>
        <dbReference type="EMBL" id="AKZ65703.1"/>
    </source>
</evidence>
<dbReference type="PANTHER" id="PTHR43033:SF1">
    <property type="entry name" value="TRNA(ILE)-LYSIDINE SYNTHASE-RELATED"/>
    <property type="match status" value="1"/>
</dbReference>
<keyword evidence="4 8" id="KW-0819">tRNA processing</keyword>
<keyword evidence="2 8" id="KW-0963">Cytoplasm</keyword>
<dbReference type="Pfam" id="PF11734">
    <property type="entry name" value="TilS_C"/>
    <property type="match status" value="1"/>
</dbReference>
<proteinExistence type="inferred from homology"/>